<accession>A0A7S2NHD2</accession>
<dbReference type="Gene3D" id="3.40.50.150">
    <property type="entry name" value="Vaccinia Virus protein VP39"/>
    <property type="match status" value="1"/>
</dbReference>
<gene>
    <name evidence="1" type="ORF">CBRE1094_LOCUS41586</name>
</gene>
<sequence>MTDVPRFTKHPCLTDPFITLAWVNFTRGPGNFSARPMAVHKWNDWVSKFIMTNKYWEIRDAAEITAGTLFDTSTVFARSSKREHVFLDVGANVGYFSLLFADRGFRVVAIEPMKRNRMALEQTLCMNPDLRARVHIVDAALGDHKDIVGGLSCVIRSQRLMNLGG</sequence>
<dbReference type="AlphaFoldDB" id="A0A7S2NHD2"/>
<dbReference type="SUPFAM" id="SSF53335">
    <property type="entry name" value="S-adenosyl-L-methionine-dependent methyltransferases"/>
    <property type="match status" value="1"/>
</dbReference>
<name>A0A7S2NHD2_9EUKA</name>
<protein>
    <recommendedName>
        <fullName evidence="2">tRNA(Phe) (4-demethylwyosine(37)-C(7)) aminocarboxypropyltransferase</fullName>
    </recommendedName>
</protein>
<dbReference type="NCBIfam" id="TIGR01444">
    <property type="entry name" value="fkbM_fam"/>
    <property type="match status" value="1"/>
</dbReference>
<dbReference type="InterPro" id="IPR052514">
    <property type="entry name" value="SAM-dependent_MTase"/>
</dbReference>
<organism evidence="1">
    <name type="scientific">Haptolina brevifila</name>
    <dbReference type="NCBI Taxonomy" id="156173"/>
    <lineage>
        <taxon>Eukaryota</taxon>
        <taxon>Haptista</taxon>
        <taxon>Haptophyta</taxon>
        <taxon>Prymnesiophyceae</taxon>
        <taxon>Prymnesiales</taxon>
        <taxon>Prymnesiaceae</taxon>
        <taxon>Haptolina</taxon>
    </lineage>
</organism>
<dbReference type="PANTHER" id="PTHR34203">
    <property type="entry name" value="METHYLTRANSFERASE, FKBM FAMILY PROTEIN"/>
    <property type="match status" value="1"/>
</dbReference>
<dbReference type="CDD" id="cd02440">
    <property type="entry name" value="AdoMet_MTases"/>
    <property type="match status" value="1"/>
</dbReference>
<dbReference type="InterPro" id="IPR006342">
    <property type="entry name" value="FkbM_mtfrase"/>
</dbReference>
<dbReference type="PANTHER" id="PTHR34203:SF13">
    <property type="entry name" value="EXPRESSED PROTEIN"/>
    <property type="match status" value="1"/>
</dbReference>
<dbReference type="InterPro" id="IPR029063">
    <property type="entry name" value="SAM-dependent_MTases_sf"/>
</dbReference>
<evidence type="ECO:0008006" key="2">
    <source>
        <dbReference type="Google" id="ProtNLM"/>
    </source>
</evidence>
<dbReference type="EMBL" id="HBGU01076278">
    <property type="protein sequence ID" value="CAD9541202.1"/>
    <property type="molecule type" value="Transcribed_RNA"/>
</dbReference>
<reference evidence="1" key="1">
    <citation type="submission" date="2021-01" db="EMBL/GenBank/DDBJ databases">
        <authorList>
            <person name="Corre E."/>
            <person name="Pelletier E."/>
            <person name="Niang G."/>
            <person name="Scheremetjew M."/>
            <person name="Finn R."/>
            <person name="Kale V."/>
            <person name="Holt S."/>
            <person name="Cochrane G."/>
            <person name="Meng A."/>
            <person name="Brown T."/>
            <person name="Cohen L."/>
        </authorList>
    </citation>
    <scope>NUCLEOTIDE SEQUENCE</scope>
    <source>
        <strain evidence="1">UTEX LB 985</strain>
    </source>
</reference>
<evidence type="ECO:0000313" key="1">
    <source>
        <dbReference type="EMBL" id="CAD9541202.1"/>
    </source>
</evidence>
<proteinExistence type="predicted"/>